<dbReference type="OrthoDB" id="612868at2"/>
<proteinExistence type="predicted"/>
<dbReference type="Pfam" id="PF11692">
    <property type="entry name" value="DUF3289"/>
    <property type="match status" value="1"/>
</dbReference>
<organism evidence="1">
    <name type="scientific">Cronobacter turicensis</name>
    <dbReference type="NCBI Taxonomy" id="413502"/>
    <lineage>
        <taxon>Bacteria</taxon>
        <taxon>Pseudomonadati</taxon>
        <taxon>Pseudomonadota</taxon>
        <taxon>Gammaproteobacteria</taxon>
        <taxon>Enterobacterales</taxon>
        <taxon>Enterobacteriaceae</taxon>
        <taxon>Cronobacter</taxon>
    </lineage>
</organism>
<comment type="caution">
    <text evidence="1">The sequence shown here is derived from an EMBL/GenBank/DDBJ whole genome shotgun (WGS) entry which is preliminary data.</text>
</comment>
<dbReference type="EMBL" id="MSAG01000039">
    <property type="protein sequence ID" value="PUX17883.1"/>
    <property type="molecule type" value="Genomic_DNA"/>
</dbReference>
<protein>
    <submittedName>
        <fullName evidence="1">DUF3289 domain-containing protein</fullName>
    </submittedName>
</protein>
<reference evidence="1" key="1">
    <citation type="submission" date="2016-12" db="EMBL/GenBank/DDBJ databases">
        <title>Analysis of the Molecular Diversity Among Cronobacter Species Isolated from Filth Flies Using a Pan Genomic DNA Microarray.</title>
        <authorList>
            <person name="Pava-Ripoll M."/>
            <person name="Tall B."/>
            <person name="Farber J."/>
            <person name="Fanning S."/>
            <person name="Lehner A."/>
            <person name="Stephan R."/>
            <person name="Pagotto F."/>
            <person name="Iverson C."/>
            <person name="Ziobro G."/>
            <person name="Miller A."/>
            <person name="Pearson R."/>
            <person name="Yan Q."/>
            <person name="Kim M."/>
            <person name="Jeong S."/>
            <person name="Park J."/>
            <person name="Jun S."/>
            <person name="Choi H."/>
            <person name="Chung T."/>
            <person name="Yoo Y."/>
            <person name="Park E."/>
            <person name="Hwang S."/>
            <person name="Lee B."/>
            <person name="Sathyamoorthy V."/>
            <person name="Carter L."/>
            <person name="Mammel M."/>
            <person name="Jackson S."/>
            <person name="Kothary M."/>
            <person name="Patel I."/>
            <person name="Grim C."/>
            <person name="Gopinath G."/>
            <person name="Gangiredla J."/>
            <person name="Chase H."/>
        </authorList>
    </citation>
    <scope>NUCLEOTIDE SEQUENCE [LARGE SCALE GENOMIC DNA]</scope>
    <source>
        <strain evidence="1">MOD1-Sh41s</strain>
    </source>
</reference>
<evidence type="ECO:0000313" key="1">
    <source>
        <dbReference type="EMBL" id="PUX17883.1"/>
    </source>
</evidence>
<name>A0A2T7AYZ5_9ENTR</name>
<dbReference type="InterPro" id="IPR017483">
    <property type="entry name" value="CHP03034"/>
</dbReference>
<dbReference type="RefSeq" id="WP_075199511.1">
    <property type="nucleotide sequence ID" value="NZ_CP187984.1"/>
</dbReference>
<sequence length="267" mass="30771">MSGLAQPLTVFTSQKPFNDRNADDMKCGDLDEKTLKDRFKLYQVSPFIDYCTYRSPYDHPALRRLAPYTKERVIEMLFNDMKTQSKAFSFVGTYKGIIAKLIDHMHYKDGADYYDLQMNQAYKEAILNDKSDDSMLNVIQEALNGFDYKKYQLTSEAFSSFTPRGRLPKFMGWQSCINGLGVSIHDVNSTKITIDSLDLNAGKYSATVHFKAQDHFGLDTDDIGKAQFSAFTFFRIWFVLQRFNRFAFKPFFTNFEAKVTLTGKCNV</sequence>
<dbReference type="NCBIfam" id="TIGR03034">
    <property type="entry name" value="YPO3983 family protein"/>
    <property type="match status" value="1"/>
</dbReference>
<dbReference type="AlphaFoldDB" id="A0A2T7AYZ5"/>
<gene>
    <name evidence="1" type="ORF">BS411_19975</name>
</gene>
<accession>A0A2T7AYZ5</accession>